<reference evidence="2" key="2">
    <citation type="submission" date="2015-01" db="EMBL/GenBank/DDBJ databases">
        <title>Evolutionary Origins and Diversification of the Mycorrhizal Mutualists.</title>
        <authorList>
            <consortium name="DOE Joint Genome Institute"/>
            <consortium name="Mycorrhizal Genomics Consortium"/>
            <person name="Kohler A."/>
            <person name="Kuo A."/>
            <person name="Nagy L.G."/>
            <person name="Floudas D."/>
            <person name="Copeland A."/>
            <person name="Barry K.W."/>
            <person name="Cichocki N."/>
            <person name="Veneault-Fourrey C."/>
            <person name="LaButti K."/>
            <person name="Lindquist E.A."/>
            <person name="Lipzen A."/>
            <person name="Lundell T."/>
            <person name="Morin E."/>
            <person name="Murat C."/>
            <person name="Riley R."/>
            <person name="Ohm R."/>
            <person name="Sun H."/>
            <person name="Tunlid A."/>
            <person name="Henrissat B."/>
            <person name="Grigoriev I.V."/>
            <person name="Hibbett D.S."/>
            <person name="Martin F."/>
        </authorList>
    </citation>
    <scope>NUCLEOTIDE SEQUENCE [LARGE SCALE GENOMIC DNA]</scope>
    <source>
        <strain evidence="2">UH-Slu-Lm8-n1</strain>
    </source>
</reference>
<evidence type="ECO:0000313" key="1">
    <source>
        <dbReference type="EMBL" id="KIK41505.1"/>
    </source>
</evidence>
<dbReference type="HOGENOM" id="CLU_2032249_0_0_1"/>
<dbReference type="InParanoid" id="A0A0C9ZUI4"/>
<dbReference type="OrthoDB" id="2687005at2759"/>
<name>A0A0C9ZUI4_9AGAM</name>
<feature type="non-terminal residue" evidence="1">
    <location>
        <position position="122"/>
    </location>
</feature>
<reference evidence="1 2" key="1">
    <citation type="submission" date="2014-04" db="EMBL/GenBank/DDBJ databases">
        <authorList>
            <consortium name="DOE Joint Genome Institute"/>
            <person name="Kuo A."/>
            <person name="Ruytinx J."/>
            <person name="Rineau F."/>
            <person name="Colpaert J."/>
            <person name="Kohler A."/>
            <person name="Nagy L.G."/>
            <person name="Floudas D."/>
            <person name="Copeland A."/>
            <person name="Barry K.W."/>
            <person name="Cichocki N."/>
            <person name="Veneault-Fourrey C."/>
            <person name="LaButti K."/>
            <person name="Lindquist E.A."/>
            <person name="Lipzen A."/>
            <person name="Lundell T."/>
            <person name="Morin E."/>
            <person name="Murat C."/>
            <person name="Sun H."/>
            <person name="Tunlid A."/>
            <person name="Henrissat B."/>
            <person name="Grigoriev I.V."/>
            <person name="Hibbett D.S."/>
            <person name="Martin F."/>
            <person name="Nordberg H.P."/>
            <person name="Cantor M.N."/>
            <person name="Hua S.X."/>
        </authorList>
    </citation>
    <scope>NUCLEOTIDE SEQUENCE [LARGE SCALE GENOMIC DNA]</scope>
    <source>
        <strain evidence="1 2">UH-Slu-Lm8-n1</strain>
    </source>
</reference>
<keyword evidence="2" id="KW-1185">Reference proteome</keyword>
<evidence type="ECO:0000313" key="2">
    <source>
        <dbReference type="Proteomes" id="UP000054485"/>
    </source>
</evidence>
<dbReference type="Proteomes" id="UP000054485">
    <property type="component" value="Unassembled WGS sequence"/>
</dbReference>
<proteinExistence type="predicted"/>
<dbReference type="STRING" id="930992.A0A0C9ZUI4"/>
<dbReference type="EMBL" id="KN835266">
    <property type="protein sequence ID" value="KIK41505.1"/>
    <property type="molecule type" value="Genomic_DNA"/>
</dbReference>
<accession>A0A0C9ZUI4</accession>
<protein>
    <submittedName>
        <fullName evidence="1">Uncharacterized protein</fullName>
    </submittedName>
</protein>
<gene>
    <name evidence="1" type="ORF">CY34DRAFT_85287</name>
</gene>
<dbReference type="AlphaFoldDB" id="A0A0C9ZUI4"/>
<organism evidence="1 2">
    <name type="scientific">Suillus luteus UH-Slu-Lm8-n1</name>
    <dbReference type="NCBI Taxonomy" id="930992"/>
    <lineage>
        <taxon>Eukaryota</taxon>
        <taxon>Fungi</taxon>
        <taxon>Dikarya</taxon>
        <taxon>Basidiomycota</taxon>
        <taxon>Agaricomycotina</taxon>
        <taxon>Agaricomycetes</taxon>
        <taxon>Agaricomycetidae</taxon>
        <taxon>Boletales</taxon>
        <taxon>Suillineae</taxon>
        <taxon>Suillaceae</taxon>
        <taxon>Suillus</taxon>
    </lineage>
</organism>
<sequence>MYRKEDYEGVYYWNKDEWTKEFLGGCGVLKVKRVDGAGSALYLVDEDGVVASEAVQQKMRDQLHTLWFTLLKHRRAPISWTKIDILALEFVHLSMQNEFIHFRLCDSDWKTDQLAIQYYPQW</sequence>